<dbReference type="EMBL" id="CP060783">
    <property type="protein sequence ID" value="QNP49013.1"/>
    <property type="molecule type" value="Genomic_DNA"/>
</dbReference>
<proteinExistence type="predicted"/>
<sequence>MDTSPANPQLIRFSANTQGRDFAVGDIHGCFTALQQALDHINFNPTKDRLFSVGDLVDRGPESNLVLDWLNRPWFHAICGNHDFMIWRSALGDPYTEVNYVDHGGDWLDKLDHDRQRRVGERLAKLPLAIEVETPEGLVGMVHADCPYDDWQDMQNQPLSISAIDCCLWSRDRYLRNYVAHIRNVRAVIHGHITIDKVQKLGNAIYIDTGGWRTDRGYFTFLDLQTLAPTSGPGPAIPFIPRRYR</sequence>
<evidence type="ECO:0000259" key="1">
    <source>
        <dbReference type="Pfam" id="PF00149"/>
    </source>
</evidence>
<reference evidence="2 3" key="1">
    <citation type="submission" date="2020-08" db="EMBL/GenBank/DDBJ databases">
        <title>Genome sequence of Diaphorobacter aerolatus KACC 16536T.</title>
        <authorList>
            <person name="Hyun D.-W."/>
            <person name="Bae J.-W."/>
        </authorList>
    </citation>
    <scope>NUCLEOTIDE SEQUENCE [LARGE SCALE GENOMIC DNA]</scope>
    <source>
        <strain evidence="2 3">KACC 16536</strain>
    </source>
</reference>
<dbReference type="GO" id="GO:0005737">
    <property type="term" value="C:cytoplasm"/>
    <property type="evidence" value="ECO:0007669"/>
    <property type="project" value="TreeGrafter"/>
</dbReference>
<organism evidence="2 3">
    <name type="scientific">Diaphorobacter aerolatus</name>
    <dbReference type="NCBI Taxonomy" id="1288495"/>
    <lineage>
        <taxon>Bacteria</taxon>
        <taxon>Pseudomonadati</taxon>
        <taxon>Pseudomonadota</taxon>
        <taxon>Betaproteobacteria</taxon>
        <taxon>Burkholderiales</taxon>
        <taxon>Comamonadaceae</taxon>
        <taxon>Diaphorobacter</taxon>
    </lineage>
</organism>
<keyword evidence="3" id="KW-1185">Reference proteome</keyword>
<evidence type="ECO:0000313" key="2">
    <source>
        <dbReference type="EMBL" id="QNP49013.1"/>
    </source>
</evidence>
<dbReference type="Proteomes" id="UP000516028">
    <property type="component" value="Chromosome"/>
</dbReference>
<feature type="domain" description="Calcineurin-like phosphoesterase" evidence="1">
    <location>
        <begin position="23"/>
        <end position="193"/>
    </location>
</feature>
<dbReference type="Gene3D" id="3.60.21.10">
    <property type="match status" value="1"/>
</dbReference>
<dbReference type="GO" id="GO:0016791">
    <property type="term" value="F:phosphatase activity"/>
    <property type="evidence" value="ECO:0007669"/>
    <property type="project" value="TreeGrafter"/>
</dbReference>
<dbReference type="InterPro" id="IPR050126">
    <property type="entry name" value="Ap4A_hydrolase"/>
</dbReference>
<name>A0A7H0GL47_9BURK</name>
<dbReference type="GO" id="GO:0110154">
    <property type="term" value="P:RNA decapping"/>
    <property type="evidence" value="ECO:0007669"/>
    <property type="project" value="TreeGrafter"/>
</dbReference>
<dbReference type="AlphaFoldDB" id="A0A7H0GL47"/>
<dbReference type="Pfam" id="PF00149">
    <property type="entry name" value="Metallophos"/>
    <property type="match status" value="1"/>
</dbReference>
<dbReference type="PANTHER" id="PTHR42850:SF11">
    <property type="entry name" value="BIS(5'-NUCLEOSYL)-TETRAPHOSPHATASE [SYMMETRICAL]"/>
    <property type="match status" value="1"/>
</dbReference>
<dbReference type="SUPFAM" id="SSF56300">
    <property type="entry name" value="Metallo-dependent phosphatases"/>
    <property type="match status" value="1"/>
</dbReference>
<dbReference type="KEGG" id="daer:H9K75_02250"/>
<protein>
    <submittedName>
        <fullName evidence="2">Metallophosphoesterase</fullName>
    </submittedName>
</protein>
<evidence type="ECO:0000313" key="3">
    <source>
        <dbReference type="Proteomes" id="UP000516028"/>
    </source>
</evidence>
<accession>A0A7H0GL47</accession>
<gene>
    <name evidence="2" type="ORF">H9K75_02250</name>
</gene>
<dbReference type="RefSeq" id="WP_187724605.1">
    <property type="nucleotide sequence ID" value="NZ_CP060783.1"/>
</dbReference>
<dbReference type="InterPro" id="IPR004843">
    <property type="entry name" value="Calcineurin-like_PHP"/>
</dbReference>
<dbReference type="GO" id="GO:0008803">
    <property type="term" value="F:bis(5'-nucleosyl)-tetraphosphatase (symmetrical) activity"/>
    <property type="evidence" value="ECO:0007669"/>
    <property type="project" value="TreeGrafter"/>
</dbReference>
<dbReference type="InterPro" id="IPR029052">
    <property type="entry name" value="Metallo-depent_PP-like"/>
</dbReference>
<dbReference type="PANTHER" id="PTHR42850">
    <property type="entry name" value="METALLOPHOSPHOESTERASE"/>
    <property type="match status" value="1"/>
</dbReference>